<reference evidence="2 3" key="1">
    <citation type="submission" date="2016-10" db="EMBL/GenBank/DDBJ databases">
        <title>Complete Genome Sequence of Peptococcaceae strain DCMF.</title>
        <authorList>
            <person name="Edwards R.J."/>
            <person name="Holland S.I."/>
            <person name="Deshpande N.P."/>
            <person name="Wong Y.K."/>
            <person name="Ertan H."/>
            <person name="Manefield M."/>
            <person name="Russell T.L."/>
            <person name="Lee M.J."/>
        </authorList>
    </citation>
    <scope>NUCLEOTIDE SEQUENCE [LARGE SCALE GENOMIC DNA]</scope>
    <source>
        <strain evidence="2 3">DCMF</strain>
    </source>
</reference>
<keyword evidence="3" id="KW-1185">Reference proteome</keyword>
<keyword evidence="1" id="KW-1133">Transmembrane helix</keyword>
<keyword evidence="1" id="KW-0472">Membrane</keyword>
<dbReference type="Proteomes" id="UP000323521">
    <property type="component" value="Chromosome"/>
</dbReference>
<evidence type="ECO:0000313" key="2">
    <source>
        <dbReference type="EMBL" id="ATW26808.1"/>
    </source>
</evidence>
<proteinExistence type="predicted"/>
<dbReference type="EMBL" id="CP017634">
    <property type="protein sequence ID" value="ATW26808.1"/>
    <property type="molecule type" value="Genomic_DNA"/>
</dbReference>
<dbReference type="KEGG" id="fwa:DCMF_20375"/>
<keyword evidence="1" id="KW-0812">Transmembrane</keyword>
<feature type="transmembrane region" description="Helical" evidence="1">
    <location>
        <begin position="31"/>
        <end position="49"/>
    </location>
</feature>
<gene>
    <name evidence="2" type="ORF">DCMF_20375</name>
</gene>
<evidence type="ECO:0000256" key="1">
    <source>
        <dbReference type="SAM" id="Phobius"/>
    </source>
</evidence>
<evidence type="ECO:0000313" key="3">
    <source>
        <dbReference type="Proteomes" id="UP000323521"/>
    </source>
</evidence>
<accession>A0A3G1KWD6</accession>
<protein>
    <submittedName>
        <fullName evidence="2">Uncharacterized protein</fullName>
    </submittedName>
</protein>
<name>A0A3G1KWD6_FORW1</name>
<feature type="transmembrane region" description="Helical" evidence="1">
    <location>
        <begin position="70"/>
        <end position="90"/>
    </location>
</feature>
<organism evidence="2 3">
    <name type="scientific">Formimonas warabiya</name>
    <dbReference type="NCBI Taxonomy" id="1761012"/>
    <lineage>
        <taxon>Bacteria</taxon>
        <taxon>Bacillati</taxon>
        <taxon>Bacillota</taxon>
        <taxon>Clostridia</taxon>
        <taxon>Eubacteriales</taxon>
        <taxon>Peptococcaceae</taxon>
        <taxon>Candidatus Formimonas</taxon>
    </lineage>
</organism>
<sequence length="106" mass="12039">MANMSTVFALFSLILGLIVWARRFIVQGMLSHNKTLLTCSFLFLLYLVNTQALSQSLLFKMQSGTCVFSVYRLFAYSNHFIISPVIIFLFSRMIPILHVRGTGPLT</sequence>
<dbReference type="AlphaFoldDB" id="A0A3G1KWD6"/>